<feature type="transmembrane region" description="Helical" evidence="1">
    <location>
        <begin position="75"/>
        <end position="93"/>
    </location>
</feature>
<evidence type="ECO:0000256" key="1">
    <source>
        <dbReference type="SAM" id="Phobius"/>
    </source>
</evidence>
<sequence>MNSMVKADRKMMLRDKRAGCQRKIALWNVRTKTNTTENAALHIWVSSSIEFGKQLMAHGETCILEENATRHSTKFVLILITGLSYLPISLYSITRETELNKHHSLFYLICGFHSSTCLVTPNCVFHRACLRHHFLLTWSHHGLLSSPYVIYLLKTC</sequence>
<gene>
    <name evidence="2" type="primary">ORF123254</name>
    <name evidence="3" type="synonym">ORF123259</name>
</gene>
<dbReference type="EMBL" id="HACG01034024">
    <property type="protein sequence ID" value="CEK80889.1"/>
    <property type="molecule type" value="Transcribed_RNA"/>
</dbReference>
<organism evidence="2">
    <name type="scientific">Arion vulgaris</name>
    <dbReference type="NCBI Taxonomy" id="1028688"/>
    <lineage>
        <taxon>Eukaryota</taxon>
        <taxon>Metazoa</taxon>
        <taxon>Spiralia</taxon>
        <taxon>Lophotrochozoa</taxon>
        <taxon>Mollusca</taxon>
        <taxon>Gastropoda</taxon>
        <taxon>Heterobranchia</taxon>
        <taxon>Euthyneura</taxon>
        <taxon>Panpulmonata</taxon>
        <taxon>Eupulmonata</taxon>
        <taxon>Stylommatophora</taxon>
        <taxon>Helicina</taxon>
        <taxon>Arionoidea</taxon>
        <taxon>Arionidae</taxon>
        <taxon>Arion</taxon>
    </lineage>
</organism>
<dbReference type="EMBL" id="HACG01034025">
    <property type="protein sequence ID" value="CEK80890.1"/>
    <property type="molecule type" value="Transcribed_RNA"/>
</dbReference>
<reference evidence="2" key="1">
    <citation type="submission" date="2014-12" db="EMBL/GenBank/DDBJ databases">
        <title>Insight into the proteome of Arion vulgaris.</title>
        <authorList>
            <person name="Aradska J."/>
            <person name="Bulat T."/>
            <person name="Smidak R."/>
            <person name="Sarate P."/>
            <person name="Gangsoo J."/>
            <person name="Sialana F."/>
            <person name="Bilban M."/>
            <person name="Lubec G."/>
        </authorList>
    </citation>
    <scope>NUCLEOTIDE SEQUENCE</scope>
    <source>
        <tissue evidence="2">Skin</tissue>
    </source>
</reference>
<proteinExistence type="predicted"/>
<dbReference type="AlphaFoldDB" id="A0A0B7AIR0"/>
<keyword evidence="1" id="KW-1133">Transmembrane helix</keyword>
<feature type="transmembrane region" description="Helical" evidence="1">
    <location>
        <begin position="105"/>
        <end position="125"/>
    </location>
</feature>
<protein>
    <submittedName>
        <fullName evidence="2">Uncharacterized protein</fullName>
    </submittedName>
</protein>
<keyword evidence="1" id="KW-0812">Transmembrane</keyword>
<keyword evidence="1" id="KW-0472">Membrane</keyword>
<accession>A0A0B7AIR0</accession>
<name>A0A0B7AIR0_9EUPU</name>
<evidence type="ECO:0000313" key="3">
    <source>
        <dbReference type="EMBL" id="CEK80890.1"/>
    </source>
</evidence>
<evidence type="ECO:0000313" key="2">
    <source>
        <dbReference type="EMBL" id="CEK80889.1"/>
    </source>
</evidence>